<keyword evidence="11" id="KW-1185">Reference proteome</keyword>
<dbReference type="Pfam" id="PF25496">
    <property type="entry name" value="URGCP"/>
    <property type="match status" value="1"/>
</dbReference>
<dbReference type="InterPro" id="IPR030383">
    <property type="entry name" value="G_VLIG_dom"/>
</dbReference>
<dbReference type="Pfam" id="PF25974">
    <property type="entry name" value="URGCP_9th"/>
    <property type="match status" value="1"/>
</dbReference>
<protein>
    <recommendedName>
        <fullName evidence="9">VLIG-type G domain-containing protein</fullName>
    </recommendedName>
</protein>
<evidence type="ECO:0000256" key="1">
    <source>
        <dbReference type="ARBA" id="ARBA00004123"/>
    </source>
</evidence>
<dbReference type="InterPro" id="IPR058641">
    <property type="entry name" value="GVIN1_dom"/>
</dbReference>
<proteinExistence type="inferred from homology"/>
<keyword evidence="6" id="KW-0342">GTP-binding</keyword>
<sequence>MAVAKCHRNSAQGDAAKGELAKRLEAVGLSAEHWLPKLHKQLGVTSTQALKHLRYEDYLKLECDVQHTWEKQALQELLTIDSKATMKQLQEEQCLEMLKKRQEQAKSALKELKEMQEKGRSRSEEAVKKKEEELQQAMDVAPEYWAPSEKPLIEVMENVHKQLDLLEKSVSQSENFPDKEVLRWASGGLALQGIYQTNKLAELVEKREQLIDIPEGFKLFGPQQGPLFEKKEFSSSKAESTFTRTMEKLGISIASKGGFGGFSAETSTDYGKSEESKKTHRSRSERTYICTTKYSYIPLASCYFPKDQLQLSSAALQELKEIEQLLSQTPEPDKHNMLKSRGRRFFKRFGSHVNQGPLHLGGIFWWKATSEGFRAEQLDEVKKRTSDALSSYVGGSYSGFGWSIAAGVTVSKSGSETSFQGTDRKQTQTEIQLFVTKTGGPPGVDSFTAWKSGLLASNKTWSVIDRGSQLIPVWDIILSNHRQDFKDVYQMSNSLIHAYKALTNLSVSTLLGEELTSAVDEARSFLEDMKSWEVTGDEEQLVTLMNFKQKLNEKMRSPNVWINICLSDKVLQDFLEKTVSLCKDLSAPSEKYIKSLLHCLLDPHIYSVKHFPKSSFIMQWIFQSAEEQAGQISSCDLTDFIKVLQQMESDIKEATTASMNSPAAEHEAKRKATLILSLSFHSLLQALRKRAETETELLLLSIAVRAGYCVDSHTFQNLLGCTEINFMLKEMQRAHERYSTLRNQDVSRAQAFLLLTGLTEAAENKVMAPEEKKKCLTFIKDHMGNSLSQEVTFVLTKHRALTDWQALERDLNSLVNGNFEATNDDQQKEYIKKELQNVFQEIKQVNSPVSTSKEVQSRDTKTHEFPQNSEFLKLIQRLKLENYYPNKMGMADIQIMHKTSLRDSHPSNESELPFYFLDKLLMLDYRVRYLICKDDSKTKQGLANTRNTSDDVDEPLDNLDDIFNDVNEESNEFAEGNEGQVHPMDIQMAIFHCADDFMRQYISTKLSLCQFALPLLVPDPCTSQIEFPLWSFCQVNKKWQSHEEFQNKTGIRKCKDKLIYQADIPVVSFIRFGASSFSKSQLLNTLLSKQKHSIFFHRHCRGSIKNCLLMEGVVEITWYCPGRDDDDRFDNCIAFTNLHGDAREHEQQVKFLQEIASVTVVLLSDTDRNEKGTKVLQDLLQSPKPFIFLCIDKERTSVNKSGKRVKIAVKHQNESKLMEELSTAIKCAVEASNISCSLGKCADIARKHGFRVDEDKRECTEGKELAQKVMSFLKQKNIVDIKDKLLPLQGELWHKWCKKDKERTHLQDNENMGIEQHLSQIKSEKHALRQDQLQRAFPLNELMQSVLSALNLPSHKTKMYFLQWLKVFIADLSADHLPELHRKYHELWSQTLAKKQREENNDLQKQLKKLSYEINEATFGLEDLLREMGQIYEALDAHLEQDKCFLELPKIVADLMVEGYPIELLDGDTSYVPLKWIGAIFDKLIEKLGDQKVFVLSVLGIQSTGKSTLLNAMFGLQFKVNAGRCTRGAFMQLVKVDDELRKELNFDLMVVIDTEGLRAIELENRSALSHDNELATFVIGLGNTTLINIFGENPSEMQDILQITVQAFLRMKQVNLSPSCLFVHQNVGDITANEKNMEGRRRLQVKLDEMAVTAAQQEFRDVTCFSDVIRFDVKTHIHYFPHLWEGNPPMAPPNPSYSQRVQELKREILMAAKEKSKHSFLRLSELKTRTQDLWEALLNENFVFSFKNTQEIVVYSRMENNYNKWTWELRSFMLNLQNKLNIQIQNGKISKIDRVDLEKRVQDKYDATEKDLERYFREDKDCNILIQWEKNIKTKMNLFRQELIDKICQKGQELISLKNRQSSFEQRKSTYKDELLRKSKELARHFRDKEFNESKFSDSFISMWKEWVIEVSSAAPHVEKPNFNTDMEIFLCDHFRSEHNIRNRITTSSEWTHFPLNHSEHISMKREWYGLRKTTKECDVESLKTMTAHLEKHIYEYIENKASEIMNYSSSYFHEIVELISKELESDSKDDNFTLKHSYKVDVSLYLCQMATRKFRETFKAFQKSDDPVRYLESKKEEFFSSFKIACQGATSITTFADILCSNLKSAICHAVYDKTAIDIANEMRSDHPTFNGNRSKLECVMLYQLLKQEDFEKYQQYIYNPSYYMEDFIRREVDKYCLDKKNPKLKKFLSLNLDSFQALVLLAIGESTKVVKDKHGNVASWLDEFCTRLGDDLYLPRSNLKSIEHQETKDIQFLKEVVSESLIPALGQLKQTFSEIDLDPFVTKPHQILFEQLSGCLKQCPFCKAVCTNTIPGHDGDHSTHFHRPQALAGIQWEGTNHLVTDICTSLVASDCKIVLDGKTILCKNYREVGPDYANWDIKSVTSQLSYWKWFVSHFRSDLEKMYNGKFEGKGAIPTDWKNLNKTKVLVDMLSMWAMFDDKTQLDVTFMF</sequence>
<evidence type="ECO:0000256" key="3">
    <source>
        <dbReference type="ARBA" id="ARBA00006828"/>
    </source>
</evidence>
<dbReference type="InterPro" id="IPR057365">
    <property type="entry name" value="URGCP"/>
</dbReference>
<dbReference type="GO" id="GO:0005737">
    <property type="term" value="C:cytoplasm"/>
    <property type="evidence" value="ECO:0007669"/>
    <property type="project" value="UniProtKB-SubCell"/>
</dbReference>
<dbReference type="GO" id="GO:0005634">
    <property type="term" value="C:nucleus"/>
    <property type="evidence" value="ECO:0007669"/>
    <property type="project" value="UniProtKB-SubCell"/>
</dbReference>
<evidence type="ECO:0000256" key="6">
    <source>
        <dbReference type="ARBA" id="ARBA00023134"/>
    </source>
</evidence>
<evidence type="ECO:0000313" key="11">
    <source>
        <dbReference type="Proteomes" id="UP000694403"/>
    </source>
</evidence>
<evidence type="ECO:0000256" key="8">
    <source>
        <dbReference type="SAM" id="Coils"/>
    </source>
</evidence>
<evidence type="ECO:0000256" key="5">
    <source>
        <dbReference type="ARBA" id="ARBA00022741"/>
    </source>
</evidence>
<keyword evidence="4" id="KW-0963">Cytoplasm</keyword>
<dbReference type="Gene3D" id="3.40.50.300">
    <property type="entry name" value="P-loop containing nucleotide triphosphate hydrolases"/>
    <property type="match status" value="1"/>
</dbReference>
<keyword evidence="8" id="KW-0175">Coiled coil</keyword>
<evidence type="ECO:0000259" key="9">
    <source>
        <dbReference type="PROSITE" id="PS51717"/>
    </source>
</evidence>
<evidence type="ECO:0000256" key="7">
    <source>
        <dbReference type="ARBA" id="ARBA00023242"/>
    </source>
</evidence>
<dbReference type="Ensembl" id="ENSCSRT00000026765.1">
    <property type="protein sequence ID" value="ENSCSRP00000025685.1"/>
    <property type="gene ID" value="ENSCSRG00000019192.1"/>
</dbReference>
<dbReference type="PANTHER" id="PTHR22796">
    <property type="entry name" value="URG4-RELATED"/>
    <property type="match status" value="1"/>
</dbReference>
<feature type="domain" description="VLIG-type G" evidence="9">
    <location>
        <begin position="1490"/>
        <end position="1731"/>
    </location>
</feature>
<evidence type="ECO:0000256" key="2">
    <source>
        <dbReference type="ARBA" id="ARBA00004496"/>
    </source>
</evidence>
<dbReference type="SUPFAM" id="SSF52540">
    <property type="entry name" value="P-loop containing nucleoside triphosphate hydrolases"/>
    <property type="match status" value="1"/>
</dbReference>
<evidence type="ECO:0000313" key="10">
    <source>
        <dbReference type="Ensembl" id="ENSCSRP00000025685.1"/>
    </source>
</evidence>
<comment type="similarity">
    <text evidence="3">Belongs to the TRAFAC class dynamin-like GTPase superfamily. Very large inducible GTPase (VLIG) family.</text>
</comment>
<evidence type="ECO:0000256" key="4">
    <source>
        <dbReference type="ARBA" id="ARBA00022490"/>
    </source>
</evidence>
<dbReference type="Pfam" id="PF25683">
    <property type="entry name" value="URGCP_GTPase"/>
    <property type="match status" value="1"/>
</dbReference>
<keyword evidence="5" id="KW-0547">Nucleotide-binding</keyword>
<organism evidence="10 11">
    <name type="scientific">Chelydra serpentina</name>
    <name type="common">Snapping turtle</name>
    <name type="synonym">Testudo serpentina</name>
    <dbReference type="NCBI Taxonomy" id="8475"/>
    <lineage>
        <taxon>Eukaryota</taxon>
        <taxon>Metazoa</taxon>
        <taxon>Chordata</taxon>
        <taxon>Craniata</taxon>
        <taxon>Vertebrata</taxon>
        <taxon>Euteleostomi</taxon>
        <taxon>Archelosauria</taxon>
        <taxon>Testudinata</taxon>
        <taxon>Testudines</taxon>
        <taxon>Cryptodira</taxon>
        <taxon>Durocryptodira</taxon>
        <taxon>Americhelydia</taxon>
        <taxon>Chelydroidea</taxon>
        <taxon>Chelydridae</taxon>
        <taxon>Chelydra</taxon>
    </lineage>
</organism>
<reference evidence="10" key="1">
    <citation type="submission" date="2025-08" db="UniProtKB">
        <authorList>
            <consortium name="Ensembl"/>
        </authorList>
    </citation>
    <scope>IDENTIFICATION</scope>
</reference>
<keyword evidence="7" id="KW-0539">Nucleus</keyword>
<dbReference type="GO" id="GO:0005525">
    <property type="term" value="F:GTP binding"/>
    <property type="evidence" value="ECO:0007669"/>
    <property type="project" value="UniProtKB-KW"/>
</dbReference>
<feature type="coiled-coil region" evidence="8">
    <location>
        <begin position="95"/>
        <end position="140"/>
    </location>
</feature>
<dbReference type="PROSITE" id="PS51717">
    <property type="entry name" value="G_VLIG"/>
    <property type="match status" value="1"/>
</dbReference>
<name>A0A8C3TA40_CHESE</name>
<dbReference type="PANTHER" id="PTHR22796:SF6">
    <property type="entry name" value="INTERFERON-INDUCED VERY LARGE GTPASE 1-RELATED"/>
    <property type="match status" value="1"/>
</dbReference>
<comment type="subcellular location">
    <subcellularLocation>
        <location evidence="2">Cytoplasm</location>
    </subcellularLocation>
    <subcellularLocation>
        <location evidence="1">Nucleus</location>
    </subcellularLocation>
</comment>
<reference evidence="10" key="2">
    <citation type="submission" date="2025-09" db="UniProtKB">
        <authorList>
            <consortium name="Ensembl"/>
        </authorList>
    </citation>
    <scope>IDENTIFICATION</scope>
</reference>
<dbReference type="Proteomes" id="UP000694403">
    <property type="component" value="Unplaced"/>
</dbReference>
<accession>A0A8C3TA40</accession>
<dbReference type="InterPro" id="IPR027417">
    <property type="entry name" value="P-loop_NTPase"/>
</dbReference>